<feature type="transmembrane region" description="Helical" evidence="1">
    <location>
        <begin position="25"/>
        <end position="49"/>
    </location>
</feature>
<evidence type="ECO:0000313" key="2">
    <source>
        <dbReference type="EMBL" id="MRG93830.1"/>
    </source>
</evidence>
<keyword evidence="1" id="KW-1133">Transmembrane helix</keyword>
<reference evidence="2 3" key="1">
    <citation type="submission" date="2019-10" db="EMBL/GenBank/DDBJ databases">
        <title>A soil myxobacterium in the family Polyangiaceae.</title>
        <authorList>
            <person name="Li Y."/>
            <person name="Wang J."/>
        </authorList>
    </citation>
    <scope>NUCLEOTIDE SEQUENCE [LARGE SCALE GENOMIC DNA]</scope>
    <source>
        <strain evidence="2 3">DSM 14734</strain>
    </source>
</reference>
<gene>
    <name evidence="2" type="ORF">GF068_18195</name>
</gene>
<keyword evidence="3" id="KW-1185">Reference proteome</keyword>
<proteinExistence type="predicted"/>
<dbReference type="RefSeq" id="WP_153820681.1">
    <property type="nucleotide sequence ID" value="NZ_WJIE01000005.1"/>
</dbReference>
<organism evidence="2 3">
    <name type="scientific">Polyangium spumosum</name>
    <dbReference type="NCBI Taxonomy" id="889282"/>
    <lineage>
        <taxon>Bacteria</taxon>
        <taxon>Pseudomonadati</taxon>
        <taxon>Myxococcota</taxon>
        <taxon>Polyangia</taxon>
        <taxon>Polyangiales</taxon>
        <taxon>Polyangiaceae</taxon>
        <taxon>Polyangium</taxon>
    </lineage>
</organism>
<keyword evidence="1" id="KW-0472">Membrane</keyword>
<comment type="caution">
    <text evidence="2">The sequence shown here is derived from an EMBL/GenBank/DDBJ whole genome shotgun (WGS) entry which is preliminary data.</text>
</comment>
<protein>
    <submittedName>
        <fullName evidence="2">Uncharacterized protein</fullName>
    </submittedName>
</protein>
<keyword evidence="1" id="KW-0812">Transmembrane</keyword>
<evidence type="ECO:0000313" key="3">
    <source>
        <dbReference type="Proteomes" id="UP000440224"/>
    </source>
</evidence>
<name>A0A6N7PTS6_9BACT</name>
<sequence>MHANHGITLGSSRSAERSPKRSAPLAFWGIGVDVLIGAVVIAGVAFASLKLQLLRHG</sequence>
<dbReference type="AlphaFoldDB" id="A0A6N7PTS6"/>
<dbReference type="EMBL" id="WJIE01000005">
    <property type="protein sequence ID" value="MRG93830.1"/>
    <property type="molecule type" value="Genomic_DNA"/>
</dbReference>
<accession>A0A6N7PTS6</accession>
<dbReference type="Proteomes" id="UP000440224">
    <property type="component" value="Unassembled WGS sequence"/>
</dbReference>
<evidence type="ECO:0000256" key="1">
    <source>
        <dbReference type="SAM" id="Phobius"/>
    </source>
</evidence>